<dbReference type="PANTHER" id="PTHR34222">
    <property type="entry name" value="GAG_PRE-INTEGRS DOMAIN-CONTAINING PROTEIN"/>
    <property type="match status" value="1"/>
</dbReference>
<feature type="region of interest" description="Disordered" evidence="1">
    <location>
        <begin position="338"/>
        <end position="359"/>
    </location>
</feature>
<sequence>MVHDLFPEIANPLAFSAFLRILIFESLFDSRTAPLDRSHQDLSIATRISQIRPCTRPHVPPEVFGSLATHAHAPICRPALQGASRARSLSSVVPLPRLVTDSDSSDGDSIVDAVIQVDDFEARFKEWESIQCRILSWFINTSVPAISSLIPRLETGQAAWSFLATRYNCTYDFALEFHIEVKLYQMRQESDIDLFAKYKDRRRFTQFMMGLREDFEPTRATLLSHSPLPSLDAAVKELISKENRCSHHHLSSLDIVLATPRPPSSSSDRPRRICTYYQKPGHDITECYRKKKDDKRKQHQSRGTFPCPQAVAVSSAPVDDPVVIVSQLENMFHRYMSQPSPAVSVTSGSTDEQAAWDRP</sequence>
<accession>A0A2N9FMK5</accession>
<evidence type="ECO:0000313" key="2">
    <source>
        <dbReference type="EMBL" id="SPC92026.1"/>
    </source>
</evidence>
<proteinExistence type="predicted"/>
<dbReference type="PANTHER" id="PTHR34222:SF100">
    <property type="entry name" value="CCHC-TYPE DOMAIN-CONTAINING PROTEIN"/>
    <property type="match status" value="1"/>
</dbReference>
<evidence type="ECO:0000256" key="1">
    <source>
        <dbReference type="SAM" id="MobiDB-lite"/>
    </source>
</evidence>
<evidence type="ECO:0008006" key="3">
    <source>
        <dbReference type="Google" id="ProtNLM"/>
    </source>
</evidence>
<name>A0A2N9FMK5_FAGSY</name>
<gene>
    <name evidence="2" type="ORF">FSB_LOCUS19908</name>
</gene>
<dbReference type="AlphaFoldDB" id="A0A2N9FMK5"/>
<reference evidence="2" key="1">
    <citation type="submission" date="2018-02" db="EMBL/GenBank/DDBJ databases">
        <authorList>
            <person name="Cohen D.B."/>
            <person name="Kent A.D."/>
        </authorList>
    </citation>
    <scope>NUCLEOTIDE SEQUENCE</scope>
</reference>
<organism evidence="2">
    <name type="scientific">Fagus sylvatica</name>
    <name type="common">Beechnut</name>
    <dbReference type="NCBI Taxonomy" id="28930"/>
    <lineage>
        <taxon>Eukaryota</taxon>
        <taxon>Viridiplantae</taxon>
        <taxon>Streptophyta</taxon>
        <taxon>Embryophyta</taxon>
        <taxon>Tracheophyta</taxon>
        <taxon>Spermatophyta</taxon>
        <taxon>Magnoliopsida</taxon>
        <taxon>eudicotyledons</taxon>
        <taxon>Gunneridae</taxon>
        <taxon>Pentapetalae</taxon>
        <taxon>rosids</taxon>
        <taxon>fabids</taxon>
        <taxon>Fagales</taxon>
        <taxon>Fagaceae</taxon>
        <taxon>Fagus</taxon>
    </lineage>
</organism>
<dbReference type="EMBL" id="OIVN01001273">
    <property type="protein sequence ID" value="SPC92026.1"/>
    <property type="molecule type" value="Genomic_DNA"/>
</dbReference>
<protein>
    <recommendedName>
        <fullName evidence="3">Retrotransposon gag domain-containing protein</fullName>
    </recommendedName>
</protein>
<feature type="compositionally biased region" description="Polar residues" evidence="1">
    <location>
        <begin position="338"/>
        <end position="352"/>
    </location>
</feature>